<evidence type="ECO:0000313" key="2">
    <source>
        <dbReference type="EMBL" id="DAE17278.1"/>
    </source>
</evidence>
<keyword evidence="1" id="KW-0472">Membrane</keyword>
<reference evidence="2" key="1">
    <citation type="journal article" date="2021" name="Proc. Natl. Acad. Sci. U.S.A.">
        <title>A Catalog of Tens of Thousands of Viruses from Human Metagenomes Reveals Hidden Associations with Chronic Diseases.</title>
        <authorList>
            <person name="Tisza M.J."/>
            <person name="Buck C.B."/>
        </authorList>
    </citation>
    <scope>NUCLEOTIDE SEQUENCE</scope>
    <source>
        <strain evidence="2">CtEIp38</strain>
    </source>
</reference>
<keyword evidence="1" id="KW-0812">Transmembrane</keyword>
<organism evidence="2">
    <name type="scientific">Siphoviridae sp. ctEIp38</name>
    <dbReference type="NCBI Taxonomy" id="2825394"/>
    <lineage>
        <taxon>Viruses</taxon>
        <taxon>Duplodnaviria</taxon>
        <taxon>Heunggongvirae</taxon>
        <taxon>Uroviricota</taxon>
        <taxon>Caudoviricetes</taxon>
    </lineage>
</organism>
<sequence>MTAFGALRIGGFFIFRPYCYGLQSAAIACGVCMWPIWPRMPMLRILM</sequence>
<proteinExistence type="predicted"/>
<dbReference type="EMBL" id="BK015638">
    <property type="protein sequence ID" value="DAE17278.1"/>
    <property type="molecule type" value="Genomic_DNA"/>
</dbReference>
<name>A0A8S5QDA2_9CAUD</name>
<protein>
    <submittedName>
        <fullName evidence="2">Translocation protein Sec62</fullName>
    </submittedName>
</protein>
<evidence type="ECO:0000256" key="1">
    <source>
        <dbReference type="SAM" id="Phobius"/>
    </source>
</evidence>
<keyword evidence="1" id="KW-1133">Transmembrane helix</keyword>
<feature type="transmembrane region" description="Helical" evidence="1">
    <location>
        <begin position="20"/>
        <end position="37"/>
    </location>
</feature>
<accession>A0A8S5QDA2</accession>